<dbReference type="InterPro" id="IPR052044">
    <property type="entry name" value="PKS_Associated_Protein"/>
</dbReference>
<dbReference type="InterPro" id="IPR013096">
    <property type="entry name" value="Cupin_2"/>
</dbReference>
<organism evidence="2 3">
    <name type="scientific">Deinococcus roseus</name>
    <dbReference type="NCBI Taxonomy" id="392414"/>
    <lineage>
        <taxon>Bacteria</taxon>
        <taxon>Thermotogati</taxon>
        <taxon>Deinococcota</taxon>
        <taxon>Deinococci</taxon>
        <taxon>Deinococcales</taxon>
        <taxon>Deinococcaceae</taxon>
        <taxon>Deinococcus</taxon>
    </lineage>
</organism>
<dbReference type="EMBL" id="BMOD01000001">
    <property type="protein sequence ID" value="GGJ18888.1"/>
    <property type="molecule type" value="Genomic_DNA"/>
</dbReference>
<proteinExistence type="predicted"/>
<dbReference type="Proteomes" id="UP000632222">
    <property type="component" value="Unassembled WGS sequence"/>
</dbReference>
<evidence type="ECO:0000259" key="1">
    <source>
        <dbReference type="Pfam" id="PF07883"/>
    </source>
</evidence>
<dbReference type="Gene3D" id="2.60.120.10">
    <property type="entry name" value="Jelly Rolls"/>
    <property type="match status" value="1"/>
</dbReference>
<comment type="caution">
    <text evidence="2">The sequence shown here is derived from an EMBL/GenBank/DDBJ whole genome shotgun (WGS) entry which is preliminary data.</text>
</comment>
<protein>
    <recommendedName>
        <fullName evidence="1">Cupin type-2 domain-containing protein</fullName>
    </recommendedName>
</protein>
<dbReference type="Pfam" id="PF07883">
    <property type="entry name" value="Cupin_2"/>
    <property type="match status" value="1"/>
</dbReference>
<dbReference type="PANTHER" id="PTHR36114">
    <property type="entry name" value="16.7 KDA PROTEIN IN WHIE LOCUS"/>
    <property type="match status" value="1"/>
</dbReference>
<dbReference type="InterPro" id="IPR011051">
    <property type="entry name" value="RmlC_Cupin_sf"/>
</dbReference>
<name>A0ABQ2CT77_9DEIO</name>
<reference evidence="3" key="1">
    <citation type="journal article" date="2019" name="Int. J. Syst. Evol. Microbiol.">
        <title>The Global Catalogue of Microorganisms (GCM) 10K type strain sequencing project: providing services to taxonomists for standard genome sequencing and annotation.</title>
        <authorList>
            <consortium name="The Broad Institute Genomics Platform"/>
            <consortium name="The Broad Institute Genome Sequencing Center for Infectious Disease"/>
            <person name="Wu L."/>
            <person name="Ma J."/>
        </authorList>
    </citation>
    <scope>NUCLEOTIDE SEQUENCE [LARGE SCALE GENOMIC DNA]</scope>
    <source>
        <strain evidence="3">JCM 14370</strain>
    </source>
</reference>
<evidence type="ECO:0000313" key="2">
    <source>
        <dbReference type="EMBL" id="GGJ18888.1"/>
    </source>
</evidence>
<dbReference type="SUPFAM" id="SSF51182">
    <property type="entry name" value="RmlC-like cupins"/>
    <property type="match status" value="1"/>
</dbReference>
<dbReference type="PANTHER" id="PTHR36114:SF1">
    <property type="entry name" value="16.7 KDA PROTEIN IN WHIE LOCUS"/>
    <property type="match status" value="1"/>
</dbReference>
<accession>A0ABQ2CT77</accession>
<evidence type="ECO:0000313" key="3">
    <source>
        <dbReference type="Proteomes" id="UP000632222"/>
    </source>
</evidence>
<dbReference type="InterPro" id="IPR014710">
    <property type="entry name" value="RmlC-like_jellyroll"/>
</dbReference>
<sequence>MNEKIDFLTLAAQAKEAYTNVLTQQNNNHSVRMSVFSGQYPWHHHPDSDETFICLQGVLTLEFRDREPVILTPGQAYTVLKGTSHRSHGSGRTVNLSIGIEGRATVMEQRPLVD</sequence>
<gene>
    <name evidence="2" type="primary">ydbB</name>
    <name evidence="2" type="ORF">GCM10008938_01120</name>
</gene>
<feature type="domain" description="Cupin type-2" evidence="1">
    <location>
        <begin position="39"/>
        <end position="89"/>
    </location>
</feature>
<keyword evidence="3" id="KW-1185">Reference proteome</keyword>
<dbReference type="RefSeq" id="WP_188998218.1">
    <property type="nucleotide sequence ID" value="NZ_BMOD01000001.1"/>
</dbReference>